<comment type="caution">
    <text evidence="1">The sequence shown here is derived from an EMBL/GenBank/DDBJ whole genome shotgun (WGS) entry which is preliminary data.</text>
</comment>
<name>A0A8H6A1L3_PETAA</name>
<sequence length="121" mass="13216">MGIAIYKIGSPTCNMHHIRNPNDTDFIYDPRTQPLEDGPVLRGRCGLTTFTTAEQKGRAEHLLSAFGRDETNIPEFGGEADARFMDKGDARPVGRLVQNSALRETMVALEGNFSSASIMGS</sequence>
<reference evidence="1 2" key="1">
    <citation type="submission" date="2019-04" db="EMBL/GenBank/DDBJ databases">
        <title>Aspergillus burnettii sp. nov., novel species from soil in southeast Queensland.</title>
        <authorList>
            <person name="Gilchrist C.L.M."/>
            <person name="Pitt J.I."/>
            <person name="Lange L."/>
            <person name="Lacey H.J."/>
            <person name="Vuong D."/>
            <person name="Midgley D.J."/>
            <person name="Greenfield P."/>
            <person name="Bradbury M."/>
            <person name="Lacey E."/>
            <person name="Busk P.K."/>
            <person name="Pilgaard B."/>
            <person name="Chooi Y.H."/>
            <person name="Piggott A.M."/>
        </authorList>
    </citation>
    <scope>NUCLEOTIDE SEQUENCE [LARGE SCALE GENOMIC DNA]</scope>
    <source>
        <strain evidence="1 2">FRR 5400</strain>
    </source>
</reference>
<evidence type="ECO:0000313" key="2">
    <source>
        <dbReference type="Proteomes" id="UP000541154"/>
    </source>
</evidence>
<proteinExistence type="predicted"/>
<evidence type="ECO:0000313" key="1">
    <source>
        <dbReference type="EMBL" id="KAF5861008.1"/>
    </source>
</evidence>
<organism evidence="1 2">
    <name type="scientific">Petromyces alliaceus</name>
    <name type="common">Aspergillus alliaceus</name>
    <dbReference type="NCBI Taxonomy" id="209559"/>
    <lineage>
        <taxon>Eukaryota</taxon>
        <taxon>Fungi</taxon>
        <taxon>Dikarya</taxon>
        <taxon>Ascomycota</taxon>
        <taxon>Pezizomycotina</taxon>
        <taxon>Eurotiomycetes</taxon>
        <taxon>Eurotiomycetidae</taxon>
        <taxon>Eurotiales</taxon>
        <taxon>Aspergillaceae</taxon>
        <taxon>Aspergillus</taxon>
        <taxon>Aspergillus subgen. Circumdati</taxon>
    </lineage>
</organism>
<dbReference type="EMBL" id="SPNV01000112">
    <property type="protein sequence ID" value="KAF5861008.1"/>
    <property type="molecule type" value="Genomic_DNA"/>
</dbReference>
<accession>A0A8H6A1L3</accession>
<dbReference type="AlphaFoldDB" id="A0A8H6A1L3"/>
<dbReference type="Proteomes" id="UP000541154">
    <property type="component" value="Unassembled WGS sequence"/>
</dbReference>
<keyword evidence="2" id="KW-1185">Reference proteome</keyword>
<gene>
    <name evidence="1" type="ORF">ETB97_000836</name>
</gene>
<protein>
    <submittedName>
        <fullName evidence="1">Uncharacterized protein</fullName>
    </submittedName>
</protein>